<evidence type="ECO:0000313" key="2">
    <source>
        <dbReference type="EMBL" id="CAA9369826.1"/>
    </source>
</evidence>
<feature type="compositionally biased region" description="Low complexity" evidence="1">
    <location>
        <begin position="77"/>
        <end position="90"/>
    </location>
</feature>
<feature type="compositionally biased region" description="Low complexity" evidence="1">
    <location>
        <begin position="115"/>
        <end position="131"/>
    </location>
</feature>
<reference evidence="2" key="1">
    <citation type="submission" date="2020-02" db="EMBL/GenBank/DDBJ databases">
        <authorList>
            <person name="Meier V. D."/>
        </authorList>
    </citation>
    <scope>NUCLEOTIDE SEQUENCE</scope>
    <source>
        <strain evidence="2">AVDCRST_MAG68</strain>
    </source>
</reference>
<accession>A0A6J4MVF2</accession>
<evidence type="ECO:0000256" key="1">
    <source>
        <dbReference type="SAM" id="MobiDB-lite"/>
    </source>
</evidence>
<feature type="non-terminal residue" evidence="2">
    <location>
        <position position="1"/>
    </location>
</feature>
<sequence>AAPAADRFVPHRPRVPGAGGQPAARGRERACPGARRLRPARAGGGASPRPARAHLDAGGRGPRGRRAGHRGPGSAPGRGRRLPVPATRVAPVRRRRAAPGDRRHPRGSAGGPPLRARLAAGDHAARAAGAGARRGGAGRPAAGDSHRRGG</sequence>
<organism evidence="2">
    <name type="scientific">uncultured Gemmatimonadota bacterium</name>
    <dbReference type="NCBI Taxonomy" id="203437"/>
    <lineage>
        <taxon>Bacteria</taxon>
        <taxon>Pseudomonadati</taxon>
        <taxon>Gemmatimonadota</taxon>
        <taxon>environmental samples</taxon>
    </lineage>
</organism>
<proteinExistence type="predicted"/>
<name>A0A6J4MVF2_9BACT</name>
<gene>
    <name evidence="2" type="ORF">AVDCRST_MAG68-5405</name>
</gene>
<dbReference type="EMBL" id="CADCTW010000240">
    <property type="protein sequence ID" value="CAA9369826.1"/>
    <property type="molecule type" value="Genomic_DNA"/>
</dbReference>
<protein>
    <submittedName>
        <fullName evidence="2">Uncharacterized protein</fullName>
    </submittedName>
</protein>
<feature type="non-terminal residue" evidence="2">
    <location>
        <position position="150"/>
    </location>
</feature>
<dbReference type="AlphaFoldDB" id="A0A6J4MVF2"/>
<feature type="region of interest" description="Disordered" evidence="1">
    <location>
        <begin position="1"/>
        <end position="150"/>
    </location>
</feature>